<protein>
    <submittedName>
        <fullName evidence="1">Uncharacterized protein</fullName>
    </submittedName>
</protein>
<dbReference type="Proteomes" id="UP000596379">
    <property type="component" value="Segment"/>
</dbReference>
<accession>A0A7U0J507</accession>
<reference evidence="1 2" key="1">
    <citation type="submission" date="2020-12" db="EMBL/GenBank/DDBJ databases">
        <title>Genomic characterization of four novel bacteriophages infecting Klebsiella pneumoniae.</title>
        <authorList>
            <person name="Estrada Bonilla B."/>
            <person name="Costa A.R."/>
            <person name="van Rossum T."/>
            <person name="Hagedoorn S."/>
            <person name="Wallinga H."/>
            <person name="Xiao M."/>
            <person name="Song W."/>
            <person name="Haas P.-J."/>
            <person name="Nobrega F.L."/>
            <person name="Brouns S.J.J."/>
        </authorList>
    </citation>
    <scope>NUCLEOTIDE SEQUENCE [LARGE SCALE GENOMIC DNA]</scope>
</reference>
<dbReference type="EMBL" id="MW394388">
    <property type="protein sequence ID" value="QQV91679.1"/>
    <property type="molecule type" value="Genomic_DNA"/>
</dbReference>
<proteinExistence type="predicted"/>
<gene>
    <name evidence="1" type="ORF">vBKpPFBKp27_090</name>
</gene>
<name>A0A7U0J507_9CAUD</name>
<organism evidence="1 2">
    <name type="scientific">Klebsiella phage vB_KpP_FBKp27</name>
    <dbReference type="NCBI Taxonomy" id="2801837"/>
    <lineage>
        <taxon>Viruses</taxon>
        <taxon>Duplodnaviria</taxon>
        <taxon>Heunggongvirae</taxon>
        <taxon>Uroviricota</taxon>
        <taxon>Caudoviricetes</taxon>
        <taxon>Schitoviridae</taxon>
        <taxon>Efbeekayvirus</taxon>
        <taxon>Efbeekayvirus Fbkp27</taxon>
    </lineage>
</organism>
<keyword evidence="2" id="KW-1185">Reference proteome</keyword>
<evidence type="ECO:0000313" key="2">
    <source>
        <dbReference type="Proteomes" id="UP000596379"/>
    </source>
</evidence>
<sequence length="64" mass="7444">MDYTVEVFYQTEEDTLPVIETVTLDTSSITGDNKNEEILNLIADTLQKTDKYKDKIDFTIRVRL</sequence>
<evidence type="ECO:0000313" key="1">
    <source>
        <dbReference type="EMBL" id="QQV91679.1"/>
    </source>
</evidence>